<accession>A0RWA0</accession>
<dbReference type="PANTHER" id="PTHR42852:SF13">
    <property type="entry name" value="PROTEIN DIPZ"/>
    <property type="match status" value="1"/>
</dbReference>
<dbReference type="EMBL" id="DP000238">
    <property type="protein sequence ID" value="ABK77617.1"/>
    <property type="molecule type" value="Genomic_DNA"/>
</dbReference>
<feature type="domain" description="Thioredoxin" evidence="2">
    <location>
        <begin position="27"/>
        <end position="197"/>
    </location>
</feature>
<evidence type="ECO:0000313" key="3">
    <source>
        <dbReference type="EMBL" id="ABK77617.1"/>
    </source>
</evidence>
<dbReference type="SUPFAM" id="SSF52833">
    <property type="entry name" value="Thioredoxin-like"/>
    <property type="match status" value="1"/>
</dbReference>
<dbReference type="EnsemblBacteria" id="ABK77617">
    <property type="protein sequence ID" value="ABK77617"/>
    <property type="gene ID" value="CENSYa_0985"/>
</dbReference>
<dbReference type="PATRIC" id="fig|414004.10.peg.910"/>
<feature type="transmembrane region" description="Helical" evidence="1">
    <location>
        <begin position="7"/>
        <end position="26"/>
    </location>
</feature>
<evidence type="ECO:0000259" key="2">
    <source>
        <dbReference type="PROSITE" id="PS51352"/>
    </source>
</evidence>
<dbReference type="GO" id="GO:0016491">
    <property type="term" value="F:oxidoreductase activity"/>
    <property type="evidence" value="ECO:0007669"/>
    <property type="project" value="InterPro"/>
</dbReference>
<dbReference type="InterPro" id="IPR013766">
    <property type="entry name" value="Thioredoxin_domain"/>
</dbReference>
<dbReference type="KEGG" id="csy:CENSYa_0985"/>
<reference evidence="3 4" key="1">
    <citation type="journal article" date="2006" name="Proc. Natl. Acad. Sci. U.S.A.">
        <title>Genomic analysis of the uncultivated marine crenarchaeote Cenarchaeum symbiosum.</title>
        <authorList>
            <person name="Hallam S.J."/>
            <person name="Konstantinidis K.T."/>
            <person name="Putnam N."/>
            <person name="Schleper C."/>
            <person name="Watanabe Y."/>
            <person name="Sugahara J."/>
            <person name="Preston C."/>
            <person name="de la Torre J."/>
            <person name="Richardson P.M."/>
            <person name="DeLong E.F."/>
        </authorList>
    </citation>
    <scope>NUCLEOTIDE SEQUENCE [LARGE SCALE GENOMIC DNA]</scope>
    <source>
        <strain evidence="4">A</strain>
    </source>
</reference>
<dbReference type="Pfam" id="PF17991">
    <property type="entry name" value="Thioredoxin_10"/>
    <property type="match status" value="1"/>
</dbReference>
<evidence type="ECO:0000256" key="1">
    <source>
        <dbReference type="SAM" id="Phobius"/>
    </source>
</evidence>
<dbReference type="InterPro" id="IPR050553">
    <property type="entry name" value="Thioredoxin_ResA/DsbE_sf"/>
</dbReference>
<keyword evidence="4" id="KW-1185">Reference proteome</keyword>
<dbReference type="STRING" id="414004.CENSYa_0985"/>
<dbReference type="PROSITE" id="PS51352">
    <property type="entry name" value="THIOREDOXIN_2"/>
    <property type="match status" value="1"/>
</dbReference>
<dbReference type="InterPro" id="IPR000866">
    <property type="entry name" value="AhpC/TSA"/>
</dbReference>
<dbReference type="GO" id="GO:0016209">
    <property type="term" value="F:antioxidant activity"/>
    <property type="evidence" value="ECO:0007669"/>
    <property type="project" value="InterPro"/>
</dbReference>
<keyword evidence="1" id="KW-1133">Transmembrane helix</keyword>
<dbReference type="GO" id="GO:0016853">
    <property type="term" value="F:isomerase activity"/>
    <property type="evidence" value="ECO:0007669"/>
    <property type="project" value="UniProtKB-KW"/>
</dbReference>
<gene>
    <name evidence="3" type="ordered locus">CENSYa_0985</name>
</gene>
<protein>
    <submittedName>
        <fullName evidence="3">Thiol-disulfide isomerase</fullName>
    </submittedName>
</protein>
<keyword evidence="3" id="KW-0413">Isomerase</keyword>
<dbReference type="Proteomes" id="UP000000758">
    <property type="component" value="Chromosome"/>
</dbReference>
<sequence>MQSGTKTAVYFGGGLLAVIVAIYVGLSTLDEAATAIPTVAEQGATPVAVDKSRFDQAPQLVGIADYINTSPEELDAEIEGSVVLYDIWTYSCINCIRTLPHITAWDERYADDGLLIIGIHSPEFEFEKDLNNVIMAVENNGIEYPVVLDNDKETWKAFENRYWPRKFIADHEGFIRYDHIGEGAYDETERVIQRLLEERAEAFGMQVAAAEGLVDIDAFEHSSFRTPELYFGYLFAQGRNQLGNPEGFEPGSVVDYSLPQDFRKHYFYLDGTWGNHQDGMSLVSDSGVIVLEYAAKEVNIVAGGDADLRITLDGMPVPDRVAGADITEDSTIQVREHDLYNVISGDASETHLLRIESDQPGFEIFTFTFG</sequence>
<dbReference type="InterPro" id="IPR041017">
    <property type="entry name" value="Thioredoxin_10"/>
</dbReference>
<keyword evidence="1" id="KW-0812">Transmembrane</keyword>
<dbReference type="InterPro" id="IPR036249">
    <property type="entry name" value="Thioredoxin-like_sf"/>
</dbReference>
<dbReference type="PANTHER" id="PTHR42852">
    <property type="entry name" value="THIOL:DISULFIDE INTERCHANGE PROTEIN DSBE"/>
    <property type="match status" value="1"/>
</dbReference>
<proteinExistence type="predicted"/>
<organism evidence="3 4">
    <name type="scientific">Cenarchaeum symbiosum (strain A)</name>
    <dbReference type="NCBI Taxonomy" id="414004"/>
    <lineage>
        <taxon>Archaea</taxon>
        <taxon>Nitrososphaerota</taxon>
        <taxon>Candidatus Cenarchaeales</taxon>
        <taxon>Candidatus Cenarchaeaceae</taxon>
        <taxon>Candidatus Cenarchaeum</taxon>
    </lineage>
</organism>
<name>A0RWA0_CENSY</name>
<keyword evidence="1" id="KW-0472">Membrane</keyword>
<dbReference type="Gene3D" id="3.40.30.10">
    <property type="entry name" value="Glutaredoxin"/>
    <property type="match status" value="1"/>
</dbReference>
<dbReference type="Gene3D" id="2.60.120.260">
    <property type="entry name" value="Galactose-binding domain-like"/>
    <property type="match status" value="1"/>
</dbReference>
<dbReference type="HOGENOM" id="CLU_044955_0_0_2"/>
<dbReference type="AlphaFoldDB" id="A0RWA0"/>
<dbReference type="Pfam" id="PF00578">
    <property type="entry name" value="AhpC-TSA"/>
    <property type="match status" value="1"/>
</dbReference>
<evidence type="ECO:0000313" key="4">
    <source>
        <dbReference type="Proteomes" id="UP000000758"/>
    </source>
</evidence>